<dbReference type="EMBL" id="JAFNEN010000375">
    <property type="protein sequence ID" value="KAG8184361.1"/>
    <property type="molecule type" value="Genomic_DNA"/>
</dbReference>
<proteinExistence type="predicted"/>
<accession>A0AAV6UL42</accession>
<comment type="caution">
    <text evidence="1">The sequence shown here is derived from an EMBL/GenBank/DDBJ whole genome shotgun (WGS) entry which is preliminary data.</text>
</comment>
<name>A0AAV6UL42_9ARAC</name>
<dbReference type="Proteomes" id="UP000827092">
    <property type="component" value="Unassembled WGS sequence"/>
</dbReference>
<organism evidence="1 2">
    <name type="scientific">Oedothorax gibbosus</name>
    <dbReference type="NCBI Taxonomy" id="931172"/>
    <lineage>
        <taxon>Eukaryota</taxon>
        <taxon>Metazoa</taxon>
        <taxon>Ecdysozoa</taxon>
        <taxon>Arthropoda</taxon>
        <taxon>Chelicerata</taxon>
        <taxon>Arachnida</taxon>
        <taxon>Araneae</taxon>
        <taxon>Araneomorphae</taxon>
        <taxon>Entelegynae</taxon>
        <taxon>Araneoidea</taxon>
        <taxon>Linyphiidae</taxon>
        <taxon>Erigoninae</taxon>
        <taxon>Oedothorax</taxon>
    </lineage>
</organism>
<dbReference type="AlphaFoldDB" id="A0AAV6UL42"/>
<keyword evidence="2" id="KW-1185">Reference proteome</keyword>
<gene>
    <name evidence="1" type="ORF">JTE90_006764</name>
</gene>
<evidence type="ECO:0000313" key="1">
    <source>
        <dbReference type="EMBL" id="KAG8184361.1"/>
    </source>
</evidence>
<protein>
    <submittedName>
        <fullName evidence="1">Uncharacterized protein</fullName>
    </submittedName>
</protein>
<reference evidence="1 2" key="1">
    <citation type="journal article" date="2022" name="Nat. Ecol. Evol.">
        <title>A masculinizing supergene underlies an exaggerated male reproductive morph in a spider.</title>
        <authorList>
            <person name="Hendrickx F."/>
            <person name="De Corte Z."/>
            <person name="Sonet G."/>
            <person name="Van Belleghem S.M."/>
            <person name="Kostlbacher S."/>
            <person name="Vangestel C."/>
        </authorList>
    </citation>
    <scope>NUCLEOTIDE SEQUENCE [LARGE SCALE GENOMIC DNA]</scope>
    <source>
        <strain evidence="1">W744_W776</strain>
    </source>
</reference>
<sequence length="138" mass="15340">MQDPSYRVQVPFDQCIDEDLLLPFVDSPSPHASENVNTATVEDQVNEISTSTFLTEQIGDTQISEIVNLLRSSSLIGSQKIQDYFIGPFSVVGKNSDVNCTMQILKNPHAELFKIHINRLKLAPSRAAHLVQAMQSRA</sequence>
<evidence type="ECO:0000313" key="2">
    <source>
        <dbReference type="Proteomes" id="UP000827092"/>
    </source>
</evidence>